<dbReference type="EMBL" id="SIHI01000001">
    <property type="protein sequence ID" value="TWT58202.1"/>
    <property type="molecule type" value="Genomic_DNA"/>
</dbReference>
<dbReference type="PANTHER" id="PTHR42709:SF6">
    <property type="entry name" value="UNDECAPRENYL PHOSPHATE TRANSPORTER A"/>
    <property type="match status" value="1"/>
</dbReference>
<dbReference type="PANTHER" id="PTHR42709">
    <property type="entry name" value="ALKALINE PHOSPHATASE LIKE PROTEIN"/>
    <property type="match status" value="1"/>
</dbReference>
<reference evidence="8 9" key="1">
    <citation type="submission" date="2019-02" db="EMBL/GenBank/DDBJ databases">
        <title>Deep-cultivation of Planctomycetes and their phenomic and genomic characterization uncovers novel biology.</title>
        <authorList>
            <person name="Wiegand S."/>
            <person name="Jogler M."/>
            <person name="Boedeker C."/>
            <person name="Pinto D."/>
            <person name="Vollmers J."/>
            <person name="Rivas-Marin E."/>
            <person name="Kohn T."/>
            <person name="Peeters S.H."/>
            <person name="Heuer A."/>
            <person name="Rast P."/>
            <person name="Oberbeckmann S."/>
            <person name="Bunk B."/>
            <person name="Jeske O."/>
            <person name="Meyerdierks A."/>
            <person name="Storesund J.E."/>
            <person name="Kallscheuer N."/>
            <person name="Luecker S."/>
            <person name="Lage O.M."/>
            <person name="Pohl T."/>
            <person name="Merkel B.J."/>
            <person name="Hornburger P."/>
            <person name="Mueller R.-W."/>
            <person name="Bruemmer F."/>
            <person name="Labrenz M."/>
            <person name="Spormann A.M."/>
            <person name="Op Den Camp H."/>
            <person name="Overmann J."/>
            <person name="Amann R."/>
            <person name="Jetten M.S.M."/>
            <person name="Mascher T."/>
            <person name="Medema M.H."/>
            <person name="Devos D.P."/>
            <person name="Kaster A.-K."/>
            <person name="Ovreas L."/>
            <person name="Rohde M."/>
            <person name="Galperin M.Y."/>
            <person name="Jogler C."/>
        </authorList>
    </citation>
    <scope>NUCLEOTIDE SEQUENCE [LARGE SCALE GENOMIC DNA]</scope>
    <source>
        <strain evidence="8 9">KOR42</strain>
    </source>
</reference>
<gene>
    <name evidence="8" type="ORF">KOR42_15730</name>
</gene>
<comment type="caution">
    <text evidence="8">The sequence shown here is derived from an EMBL/GenBank/DDBJ whole genome shotgun (WGS) entry which is preliminary data.</text>
</comment>
<evidence type="ECO:0000256" key="6">
    <source>
        <dbReference type="SAM" id="Phobius"/>
    </source>
</evidence>
<evidence type="ECO:0000313" key="8">
    <source>
        <dbReference type="EMBL" id="TWT58202.1"/>
    </source>
</evidence>
<evidence type="ECO:0000256" key="2">
    <source>
        <dbReference type="ARBA" id="ARBA00022475"/>
    </source>
</evidence>
<feature type="transmembrane region" description="Helical" evidence="6">
    <location>
        <begin position="187"/>
        <end position="204"/>
    </location>
</feature>
<dbReference type="RefSeq" id="WP_146508426.1">
    <property type="nucleotide sequence ID" value="NZ_SIHI01000001.1"/>
</dbReference>
<dbReference type="InterPro" id="IPR051311">
    <property type="entry name" value="DedA_domain"/>
</dbReference>
<keyword evidence="9" id="KW-1185">Reference proteome</keyword>
<keyword evidence="2" id="KW-1003">Cell membrane</keyword>
<comment type="subcellular location">
    <subcellularLocation>
        <location evidence="1">Cell membrane</location>
        <topology evidence="1">Multi-pass membrane protein</topology>
    </subcellularLocation>
</comment>
<evidence type="ECO:0000256" key="4">
    <source>
        <dbReference type="ARBA" id="ARBA00022989"/>
    </source>
</evidence>
<feature type="transmembrane region" description="Helical" evidence="6">
    <location>
        <begin position="45"/>
        <end position="62"/>
    </location>
</feature>
<keyword evidence="3 6" id="KW-0812">Transmembrane</keyword>
<evidence type="ECO:0000256" key="3">
    <source>
        <dbReference type="ARBA" id="ARBA00022692"/>
    </source>
</evidence>
<dbReference type="InterPro" id="IPR032816">
    <property type="entry name" value="VTT_dom"/>
</dbReference>
<dbReference type="AlphaFoldDB" id="A0A5C5X8K2"/>
<evidence type="ECO:0000259" key="7">
    <source>
        <dbReference type="Pfam" id="PF09335"/>
    </source>
</evidence>
<feature type="transmembrane region" description="Helical" evidence="6">
    <location>
        <begin position="157"/>
        <end position="181"/>
    </location>
</feature>
<dbReference type="GO" id="GO:0005886">
    <property type="term" value="C:plasma membrane"/>
    <property type="evidence" value="ECO:0007669"/>
    <property type="project" value="UniProtKB-SubCell"/>
</dbReference>
<feature type="domain" description="VTT" evidence="7">
    <location>
        <begin position="62"/>
        <end position="178"/>
    </location>
</feature>
<evidence type="ECO:0000313" key="9">
    <source>
        <dbReference type="Proteomes" id="UP000317243"/>
    </source>
</evidence>
<dbReference type="Pfam" id="PF09335">
    <property type="entry name" value="VTT_dom"/>
    <property type="match status" value="1"/>
</dbReference>
<proteinExistence type="predicted"/>
<accession>A0A5C5X8K2</accession>
<keyword evidence="5 6" id="KW-0472">Membrane</keyword>
<dbReference type="OrthoDB" id="261761at2"/>
<sequence length="229" mass="25155">MHHLRKQFVILCLCLLASTLPFLILGESFENEIRSWFEQSWSPPARFGLIVALLALDIFLPIPSSAVSTYGGAVLGFGWATLASWLGLMLGNLVGFHSAKFVGARFVQRMTDQRDRQVVDQVQERLAIWSVAVTRPLPILAEATILLFGAMRVPFSLILFPLIVANLVIAASYSAIGALAIQYDVTVWVIIGSVVFPVALTWLVRKHLDPGVLSHPQALEDSHASRSGH</sequence>
<evidence type="ECO:0000256" key="1">
    <source>
        <dbReference type="ARBA" id="ARBA00004651"/>
    </source>
</evidence>
<evidence type="ECO:0000256" key="5">
    <source>
        <dbReference type="ARBA" id="ARBA00023136"/>
    </source>
</evidence>
<organism evidence="8 9">
    <name type="scientific">Thalassoglobus neptunius</name>
    <dbReference type="NCBI Taxonomy" id="1938619"/>
    <lineage>
        <taxon>Bacteria</taxon>
        <taxon>Pseudomonadati</taxon>
        <taxon>Planctomycetota</taxon>
        <taxon>Planctomycetia</taxon>
        <taxon>Planctomycetales</taxon>
        <taxon>Planctomycetaceae</taxon>
        <taxon>Thalassoglobus</taxon>
    </lineage>
</organism>
<feature type="transmembrane region" description="Helical" evidence="6">
    <location>
        <begin position="74"/>
        <end position="96"/>
    </location>
</feature>
<keyword evidence="4 6" id="KW-1133">Transmembrane helix</keyword>
<name>A0A5C5X8K2_9PLAN</name>
<dbReference type="Proteomes" id="UP000317243">
    <property type="component" value="Unassembled WGS sequence"/>
</dbReference>
<protein>
    <submittedName>
        <fullName evidence="8">SNARE associated Golgi protein</fullName>
    </submittedName>
</protein>